<sequence>MAMIGTGYRYDRGKVTVALRNLSYNFNGRGDSSLDMRMTGFAAGVTFPF</sequence>
<evidence type="ECO:0000313" key="2">
    <source>
        <dbReference type="Proteomes" id="UP000199169"/>
    </source>
</evidence>
<accession>A0A1A8XGM3</accession>
<organism evidence="1 2">
    <name type="scientific">Candidatus Accumulibacter aalborgensis</name>
    <dbReference type="NCBI Taxonomy" id="1860102"/>
    <lineage>
        <taxon>Bacteria</taxon>
        <taxon>Pseudomonadati</taxon>
        <taxon>Pseudomonadota</taxon>
        <taxon>Betaproteobacteria</taxon>
        <taxon>Candidatus Accumulibacter</taxon>
    </lineage>
</organism>
<reference evidence="1 2" key="1">
    <citation type="submission" date="2016-06" db="EMBL/GenBank/DDBJ databases">
        <authorList>
            <person name="Kjaerup R.B."/>
            <person name="Dalgaard T.S."/>
            <person name="Juul-Madsen H.R."/>
        </authorList>
    </citation>
    <scope>NUCLEOTIDE SEQUENCE [LARGE SCALE GENOMIC DNA]</scope>
    <source>
        <strain evidence="1">3</strain>
    </source>
</reference>
<evidence type="ECO:0000313" key="1">
    <source>
        <dbReference type="EMBL" id="SBT03512.1"/>
    </source>
</evidence>
<dbReference type="AlphaFoldDB" id="A0A1A8XGM3"/>
<proteinExistence type="predicted"/>
<dbReference type="STRING" id="1860102.ACCAA_1050018"/>
<dbReference type="EMBL" id="FLQX01000008">
    <property type="protein sequence ID" value="SBT03512.1"/>
    <property type="molecule type" value="Genomic_DNA"/>
</dbReference>
<dbReference type="RefSeq" id="WP_186405488.1">
    <property type="nucleotide sequence ID" value="NZ_FLQX01000008.1"/>
</dbReference>
<name>A0A1A8XGM3_9PROT</name>
<dbReference type="Proteomes" id="UP000199169">
    <property type="component" value="Unassembled WGS sequence"/>
</dbReference>
<gene>
    <name evidence="1" type="ORF">ACCAA_1050018</name>
</gene>
<keyword evidence="2" id="KW-1185">Reference proteome</keyword>
<protein>
    <submittedName>
        <fullName evidence="1">Uncharacterized protein</fullName>
    </submittedName>
</protein>